<dbReference type="EMBL" id="ML996224">
    <property type="protein sequence ID" value="KAF2730183.1"/>
    <property type="molecule type" value="Genomic_DNA"/>
</dbReference>
<protein>
    <recommendedName>
        <fullName evidence="4">Protein S-acyltransferase</fullName>
    </recommendedName>
</protein>
<evidence type="ECO:0000313" key="2">
    <source>
        <dbReference type="EMBL" id="KAF2730183.1"/>
    </source>
</evidence>
<dbReference type="AlphaFoldDB" id="A0A9P4UYR7"/>
<name>A0A9P4UYR7_9PLEO</name>
<organism evidence="2 3">
    <name type="scientific">Polyplosphaeria fusca</name>
    <dbReference type="NCBI Taxonomy" id="682080"/>
    <lineage>
        <taxon>Eukaryota</taxon>
        <taxon>Fungi</taxon>
        <taxon>Dikarya</taxon>
        <taxon>Ascomycota</taxon>
        <taxon>Pezizomycotina</taxon>
        <taxon>Dothideomycetes</taxon>
        <taxon>Pleosporomycetidae</taxon>
        <taxon>Pleosporales</taxon>
        <taxon>Tetraplosphaeriaceae</taxon>
        <taxon>Polyplosphaeria</taxon>
    </lineage>
</organism>
<evidence type="ECO:0008006" key="4">
    <source>
        <dbReference type="Google" id="ProtNLM"/>
    </source>
</evidence>
<dbReference type="PROSITE" id="PS50216">
    <property type="entry name" value="DHHC"/>
    <property type="match status" value="1"/>
</dbReference>
<gene>
    <name evidence="2" type="ORF">EJ04DRAFT_515440</name>
</gene>
<accession>A0A9P4UYR7</accession>
<dbReference type="InterPro" id="IPR039859">
    <property type="entry name" value="PFA4/ZDH16/20/ERF2-like"/>
</dbReference>
<dbReference type="GO" id="GO:0016409">
    <property type="term" value="F:palmitoyltransferase activity"/>
    <property type="evidence" value="ECO:0007669"/>
    <property type="project" value="InterPro"/>
</dbReference>
<dbReference type="Proteomes" id="UP000799444">
    <property type="component" value="Unassembled WGS sequence"/>
</dbReference>
<feature type="transmembrane region" description="Helical" evidence="1">
    <location>
        <begin position="40"/>
        <end position="58"/>
    </location>
</feature>
<dbReference type="OrthoDB" id="331948at2759"/>
<dbReference type="PANTHER" id="PTHR12246">
    <property type="entry name" value="PALMITOYLTRANSFERASE ZDHHC16"/>
    <property type="match status" value="1"/>
</dbReference>
<feature type="transmembrane region" description="Helical" evidence="1">
    <location>
        <begin position="6"/>
        <end position="28"/>
    </location>
</feature>
<sequence length="103" mass="11815">MELSALAVPSVYALIFFLSYTSQLLLLFLEPGPLTKDELIRFNVLLVCLLVCYTRSVIADPGRIPRTGQKEIVEDGRQGRQRWCRKCEAIKPPRAHHCKECKR</sequence>
<keyword evidence="1" id="KW-0812">Transmembrane</keyword>
<comment type="caution">
    <text evidence="2">The sequence shown here is derived from an EMBL/GenBank/DDBJ whole genome shotgun (WGS) entry which is preliminary data.</text>
</comment>
<evidence type="ECO:0000313" key="3">
    <source>
        <dbReference type="Proteomes" id="UP000799444"/>
    </source>
</evidence>
<keyword evidence="1" id="KW-0472">Membrane</keyword>
<keyword evidence="3" id="KW-1185">Reference proteome</keyword>
<evidence type="ECO:0000256" key="1">
    <source>
        <dbReference type="SAM" id="Phobius"/>
    </source>
</evidence>
<proteinExistence type="predicted"/>
<keyword evidence="1" id="KW-1133">Transmembrane helix</keyword>
<reference evidence="2" key="1">
    <citation type="journal article" date="2020" name="Stud. Mycol.">
        <title>101 Dothideomycetes genomes: a test case for predicting lifestyles and emergence of pathogens.</title>
        <authorList>
            <person name="Haridas S."/>
            <person name="Albert R."/>
            <person name="Binder M."/>
            <person name="Bloem J."/>
            <person name="Labutti K."/>
            <person name="Salamov A."/>
            <person name="Andreopoulos B."/>
            <person name="Baker S."/>
            <person name="Barry K."/>
            <person name="Bills G."/>
            <person name="Bluhm B."/>
            <person name="Cannon C."/>
            <person name="Castanera R."/>
            <person name="Culley D."/>
            <person name="Daum C."/>
            <person name="Ezra D."/>
            <person name="Gonzalez J."/>
            <person name="Henrissat B."/>
            <person name="Kuo A."/>
            <person name="Liang C."/>
            <person name="Lipzen A."/>
            <person name="Lutzoni F."/>
            <person name="Magnuson J."/>
            <person name="Mondo S."/>
            <person name="Nolan M."/>
            <person name="Ohm R."/>
            <person name="Pangilinan J."/>
            <person name="Park H.-J."/>
            <person name="Ramirez L."/>
            <person name="Alfaro M."/>
            <person name="Sun H."/>
            <person name="Tritt A."/>
            <person name="Yoshinaga Y."/>
            <person name="Zwiers L.-H."/>
            <person name="Turgeon B."/>
            <person name="Goodwin S."/>
            <person name="Spatafora J."/>
            <person name="Crous P."/>
            <person name="Grigoriev I."/>
        </authorList>
    </citation>
    <scope>NUCLEOTIDE SEQUENCE</scope>
    <source>
        <strain evidence="2">CBS 125425</strain>
    </source>
</reference>